<reference evidence="1 2" key="1">
    <citation type="submission" date="2022-11" db="EMBL/GenBank/DDBJ databases">
        <title>Mucor velutinosus strain NIH1002 WGS.</title>
        <authorList>
            <person name="Subramanian P."/>
            <person name="Mullikin J.C."/>
            <person name="Segre J.A."/>
            <person name="Zelazny A.M."/>
        </authorList>
    </citation>
    <scope>NUCLEOTIDE SEQUENCE [LARGE SCALE GENOMIC DNA]</scope>
    <source>
        <strain evidence="1 2">NIH1002</strain>
    </source>
</reference>
<evidence type="ECO:0008006" key="3">
    <source>
        <dbReference type="Google" id="ProtNLM"/>
    </source>
</evidence>
<accession>A0AAN7DAD2</accession>
<keyword evidence="2" id="KW-1185">Reference proteome</keyword>
<evidence type="ECO:0000313" key="2">
    <source>
        <dbReference type="Proteomes" id="UP001304243"/>
    </source>
</evidence>
<dbReference type="GeneID" id="89956688"/>
<dbReference type="EMBL" id="JASEJX010000019">
    <property type="protein sequence ID" value="KAK4513207.1"/>
    <property type="molecule type" value="Genomic_DNA"/>
</dbReference>
<organism evidence="1 2">
    <name type="scientific">Mucor velutinosus</name>
    <dbReference type="NCBI Taxonomy" id="708070"/>
    <lineage>
        <taxon>Eukaryota</taxon>
        <taxon>Fungi</taxon>
        <taxon>Fungi incertae sedis</taxon>
        <taxon>Mucoromycota</taxon>
        <taxon>Mucoromycotina</taxon>
        <taxon>Mucoromycetes</taxon>
        <taxon>Mucorales</taxon>
        <taxon>Mucorineae</taxon>
        <taxon>Mucoraceae</taxon>
        <taxon>Mucor</taxon>
    </lineage>
</organism>
<comment type="caution">
    <text evidence="1">The sequence shown here is derived from an EMBL/GenBank/DDBJ whole genome shotgun (WGS) entry which is preliminary data.</text>
</comment>
<proteinExistence type="predicted"/>
<dbReference type="AlphaFoldDB" id="A0AAN7DAD2"/>
<dbReference type="Proteomes" id="UP001304243">
    <property type="component" value="Unassembled WGS sequence"/>
</dbReference>
<name>A0AAN7DAD2_9FUNG</name>
<gene>
    <name evidence="1" type="ORF">ATC70_013002</name>
</gene>
<evidence type="ECO:0000313" key="1">
    <source>
        <dbReference type="EMBL" id="KAK4513207.1"/>
    </source>
</evidence>
<sequence length="277" mass="31289">MNQVLPKLINPYQTGFLPHRLISDNGWLNQLLMSHLRVVAPDLPQVAVLLDQEKAYDWVHPEYLCRVLLQFGFPGDLSLTTVVREYLVSFRPGVAWSTLCLSRKFGGVGLVDIADQSLALHLVYLQRLLRPPSPNDFVSSWLVYAFEVYTGHKSILPWFSFPGLYQSRVSSMPILKHLGKLLLRLPKLVPSSGWSAQWYLDLSLCSVLNTLPSVCPPRDPSSLDPRFVVSDLSFWQPDLGIVDTVTSHLARSSRVLRPVFLALNRDRGPVSLVSRFL</sequence>
<dbReference type="RefSeq" id="XP_064679873.1">
    <property type="nucleotide sequence ID" value="XM_064832170.1"/>
</dbReference>
<protein>
    <recommendedName>
        <fullName evidence="3">Reverse transcriptase domain-containing protein</fullName>
    </recommendedName>
</protein>